<sequence length="317" mass="37133">MPRGTASKVAARVQNHDWHRNLDLIALRRKGYVPYTKRNTPDFVPKPMRIRAREEIRQTLTVLSMAMAAYCDYNPDSDYNFEIMMPFEQIAAATGMLHVYENGRKAYDSPREALSVMEQMGYVIVDHDKDPDAGQNKPMRIWLADKFFTSRGITGEEIREWLGKFKLWALKKGLTESLRKKYEHHLLRLEAFGLNLKRKHSLRNRLKQIKRWVVSPDLEAIKASSVATLEGKLDELVTQDNMRIDHLLDDKDVQQRALSRKRKQQHPYYRAWVLWSNSVMPHEAMTLEAAFRHAHPGLVSTDPETYYRLLLEHADYR</sequence>
<evidence type="ECO:0000313" key="2">
    <source>
        <dbReference type="Proteomes" id="UP000239197"/>
    </source>
</evidence>
<name>A0A2L1UYX8_9GAMM</name>
<evidence type="ECO:0000313" key="1">
    <source>
        <dbReference type="EMBL" id="AVF38163.1"/>
    </source>
</evidence>
<accession>A0A2L1UYX8</accession>
<dbReference type="Proteomes" id="UP000239197">
    <property type="component" value="Plasmid unnamed2"/>
</dbReference>
<geneLocation type="plasmid" evidence="1 2">
    <name>unnamed2</name>
</geneLocation>
<protein>
    <submittedName>
        <fullName evidence="1">Replication protein</fullName>
    </submittedName>
</protein>
<organism evidence="1 2">
    <name type="scientific">Rahnella sikkimica</name>
    <dbReference type="NCBI Taxonomy" id="1805933"/>
    <lineage>
        <taxon>Bacteria</taxon>
        <taxon>Pseudomonadati</taxon>
        <taxon>Pseudomonadota</taxon>
        <taxon>Gammaproteobacteria</taxon>
        <taxon>Enterobacterales</taxon>
        <taxon>Yersiniaceae</taxon>
        <taxon>Rahnella</taxon>
    </lineage>
</organism>
<gene>
    <name evidence="1" type="ORF">BV494_24660</name>
</gene>
<keyword evidence="1" id="KW-0614">Plasmid</keyword>
<dbReference type="OrthoDB" id="6440916at2"/>
<dbReference type="AlphaFoldDB" id="A0A2L1UYX8"/>
<keyword evidence="2" id="KW-1185">Reference proteome</keyword>
<dbReference type="KEGG" id="rox:BV494_24660"/>
<dbReference type="EMBL" id="CP019064">
    <property type="protein sequence ID" value="AVF38163.1"/>
    <property type="molecule type" value="Genomic_DNA"/>
</dbReference>
<reference evidence="2" key="1">
    <citation type="submission" date="2017-01" db="EMBL/GenBank/DDBJ databases">
        <title>Genome sequence of Rouxiella sp. ERMR1:05.</title>
        <authorList>
            <person name="Kumar R."/>
            <person name="Singh D."/>
            <person name="Kumar S."/>
        </authorList>
    </citation>
    <scope>NUCLEOTIDE SEQUENCE [LARGE SCALE GENOMIC DNA]</scope>
    <source>
        <strain evidence="2">ERMR1:05</strain>
        <plasmid evidence="2">unnamed2</plasmid>
    </source>
</reference>
<proteinExistence type="predicted"/>